<dbReference type="EMBL" id="GL377680">
    <property type="protein sequence ID" value="EFJ07776.1"/>
    <property type="molecule type" value="Genomic_DNA"/>
</dbReference>
<dbReference type="KEGG" id="smo:SELMODRAFT_429492"/>
<evidence type="ECO:0000313" key="1">
    <source>
        <dbReference type="EMBL" id="EFJ07776.1"/>
    </source>
</evidence>
<keyword evidence="2" id="KW-1185">Reference proteome</keyword>
<dbReference type="InParanoid" id="D8T6C8"/>
<dbReference type="Gramene" id="EFJ07776">
    <property type="protein sequence ID" value="EFJ07776"/>
    <property type="gene ID" value="SELMODRAFT_429492"/>
</dbReference>
<proteinExistence type="predicted"/>
<name>D8T6C8_SELML</name>
<dbReference type="HOGENOM" id="CLU_951230_0_0_1"/>
<protein>
    <submittedName>
        <fullName evidence="1">Uncharacterized protein</fullName>
    </submittedName>
</protein>
<organism evidence="2">
    <name type="scientific">Selaginella moellendorffii</name>
    <name type="common">Spikemoss</name>
    <dbReference type="NCBI Taxonomy" id="88036"/>
    <lineage>
        <taxon>Eukaryota</taxon>
        <taxon>Viridiplantae</taxon>
        <taxon>Streptophyta</taxon>
        <taxon>Embryophyta</taxon>
        <taxon>Tracheophyta</taxon>
        <taxon>Lycopodiopsida</taxon>
        <taxon>Selaginellales</taxon>
        <taxon>Selaginellaceae</taxon>
        <taxon>Selaginella</taxon>
    </lineage>
</organism>
<accession>D8T6C8</accession>
<dbReference type="Proteomes" id="UP000001514">
    <property type="component" value="Unassembled WGS sequence"/>
</dbReference>
<gene>
    <name evidence="1" type="ORF">SELMODRAFT_429492</name>
</gene>
<evidence type="ECO:0000313" key="2">
    <source>
        <dbReference type="Proteomes" id="UP000001514"/>
    </source>
</evidence>
<sequence>MDEGPSSMVTVNSQDVLFDQSLSREKVAQARAIDKCDKLGIISFTYVRFLEHRSPRLQPRSSGLADLLETVTTKQWRVDELSDFLDEELAAKWVQRQEECFPADVPWPYSDIEDSPDSVYAKVAKRWDVNEGELMHQDKCCGGQLKLSEMPFLSLRRACRTLAPGALDTSATVYEMAPAGEDLLSYKLLHPVCHAEGMDKMRSLARFLSGLKNQFLSKPETLAEFYGPSLSTTSSRHHELRAQTVFMGVFEELKPRRGFTTVVWADTTSTFCGGAARIANSISLARPSQFIAN</sequence>
<dbReference type="AlphaFoldDB" id="D8T6C8"/>
<reference evidence="1 2" key="1">
    <citation type="journal article" date="2011" name="Science">
        <title>The Selaginella genome identifies genetic changes associated with the evolution of vascular plants.</title>
        <authorList>
            <person name="Banks J.A."/>
            <person name="Nishiyama T."/>
            <person name="Hasebe M."/>
            <person name="Bowman J.L."/>
            <person name="Gribskov M."/>
            <person name="dePamphilis C."/>
            <person name="Albert V.A."/>
            <person name="Aono N."/>
            <person name="Aoyama T."/>
            <person name="Ambrose B.A."/>
            <person name="Ashton N.W."/>
            <person name="Axtell M.J."/>
            <person name="Barker E."/>
            <person name="Barker M.S."/>
            <person name="Bennetzen J.L."/>
            <person name="Bonawitz N.D."/>
            <person name="Chapple C."/>
            <person name="Cheng C."/>
            <person name="Correa L.G."/>
            <person name="Dacre M."/>
            <person name="DeBarry J."/>
            <person name="Dreyer I."/>
            <person name="Elias M."/>
            <person name="Engstrom E.M."/>
            <person name="Estelle M."/>
            <person name="Feng L."/>
            <person name="Finet C."/>
            <person name="Floyd S.K."/>
            <person name="Frommer W.B."/>
            <person name="Fujita T."/>
            <person name="Gramzow L."/>
            <person name="Gutensohn M."/>
            <person name="Harholt J."/>
            <person name="Hattori M."/>
            <person name="Heyl A."/>
            <person name="Hirai T."/>
            <person name="Hiwatashi Y."/>
            <person name="Ishikawa M."/>
            <person name="Iwata M."/>
            <person name="Karol K.G."/>
            <person name="Koehler B."/>
            <person name="Kolukisaoglu U."/>
            <person name="Kubo M."/>
            <person name="Kurata T."/>
            <person name="Lalonde S."/>
            <person name="Li K."/>
            <person name="Li Y."/>
            <person name="Litt A."/>
            <person name="Lyons E."/>
            <person name="Manning G."/>
            <person name="Maruyama T."/>
            <person name="Michael T.P."/>
            <person name="Mikami K."/>
            <person name="Miyazaki S."/>
            <person name="Morinaga S."/>
            <person name="Murata T."/>
            <person name="Mueller-Roeber B."/>
            <person name="Nelson D.R."/>
            <person name="Obara M."/>
            <person name="Oguri Y."/>
            <person name="Olmstead R.G."/>
            <person name="Onodera N."/>
            <person name="Petersen B.L."/>
            <person name="Pils B."/>
            <person name="Prigge M."/>
            <person name="Rensing S.A."/>
            <person name="Riano-Pachon D.M."/>
            <person name="Roberts A.W."/>
            <person name="Sato Y."/>
            <person name="Scheller H.V."/>
            <person name="Schulz B."/>
            <person name="Schulz C."/>
            <person name="Shakirov E.V."/>
            <person name="Shibagaki N."/>
            <person name="Shinohara N."/>
            <person name="Shippen D.E."/>
            <person name="Soerensen I."/>
            <person name="Sotooka R."/>
            <person name="Sugimoto N."/>
            <person name="Sugita M."/>
            <person name="Sumikawa N."/>
            <person name="Tanurdzic M."/>
            <person name="Theissen G."/>
            <person name="Ulvskov P."/>
            <person name="Wakazuki S."/>
            <person name="Weng J.K."/>
            <person name="Willats W.W."/>
            <person name="Wipf D."/>
            <person name="Wolf P.G."/>
            <person name="Yang L."/>
            <person name="Zimmer A.D."/>
            <person name="Zhu Q."/>
            <person name="Mitros T."/>
            <person name="Hellsten U."/>
            <person name="Loque D."/>
            <person name="Otillar R."/>
            <person name="Salamov A."/>
            <person name="Schmutz J."/>
            <person name="Shapiro H."/>
            <person name="Lindquist E."/>
            <person name="Lucas S."/>
            <person name="Rokhsar D."/>
            <person name="Grigoriev I.V."/>
        </authorList>
    </citation>
    <scope>NUCLEOTIDE SEQUENCE [LARGE SCALE GENOMIC DNA]</scope>
</reference>